<keyword evidence="5 7" id="KW-1133">Transmembrane helix</keyword>
<protein>
    <recommendedName>
        <fullName evidence="8">Major facilitator superfamily (MFS) profile domain-containing protein</fullName>
    </recommendedName>
</protein>
<feature type="transmembrane region" description="Helical" evidence="7">
    <location>
        <begin position="417"/>
        <end position="436"/>
    </location>
</feature>
<gene>
    <name evidence="9" type="ORF">KDW_42950</name>
</gene>
<keyword evidence="6 7" id="KW-0472">Membrane</keyword>
<proteinExistence type="predicted"/>
<feature type="transmembrane region" description="Helical" evidence="7">
    <location>
        <begin position="373"/>
        <end position="397"/>
    </location>
</feature>
<feature type="transmembrane region" description="Helical" evidence="7">
    <location>
        <begin position="188"/>
        <end position="205"/>
    </location>
</feature>
<evidence type="ECO:0000256" key="4">
    <source>
        <dbReference type="ARBA" id="ARBA00022692"/>
    </source>
</evidence>
<evidence type="ECO:0000256" key="2">
    <source>
        <dbReference type="ARBA" id="ARBA00022448"/>
    </source>
</evidence>
<feature type="transmembrane region" description="Helical" evidence="7">
    <location>
        <begin position="240"/>
        <end position="262"/>
    </location>
</feature>
<feature type="transmembrane region" description="Helical" evidence="7">
    <location>
        <begin position="162"/>
        <end position="182"/>
    </location>
</feature>
<dbReference type="GO" id="GO:0005886">
    <property type="term" value="C:plasma membrane"/>
    <property type="evidence" value="ECO:0007669"/>
    <property type="project" value="UniProtKB-SubCell"/>
</dbReference>
<evidence type="ECO:0000256" key="3">
    <source>
        <dbReference type="ARBA" id="ARBA00022475"/>
    </source>
</evidence>
<keyword evidence="2" id="KW-0813">Transport</keyword>
<dbReference type="InterPro" id="IPR020846">
    <property type="entry name" value="MFS_dom"/>
</dbReference>
<evidence type="ECO:0000259" key="8">
    <source>
        <dbReference type="PROSITE" id="PS50850"/>
    </source>
</evidence>
<comment type="caution">
    <text evidence="9">The sequence shown here is derived from an EMBL/GenBank/DDBJ whole genome shotgun (WGS) entry which is preliminary data.</text>
</comment>
<keyword evidence="3" id="KW-1003">Cell membrane</keyword>
<evidence type="ECO:0000256" key="7">
    <source>
        <dbReference type="SAM" id="Phobius"/>
    </source>
</evidence>
<feature type="transmembrane region" description="Helical" evidence="7">
    <location>
        <begin position="282"/>
        <end position="304"/>
    </location>
</feature>
<dbReference type="PROSITE" id="PS50850">
    <property type="entry name" value="MFS"/>
    <property type="match status" value="1"/>
</dbReference>
<dbReference type="InterPro" id="IPR036259">
    <property type="entry name" value="MFS_trans_sf"/>
</dbReference>
<feature type="transmembrane region" description="Helical" evidence="7">
    <location>
        <begin position="49"/>
        <end position="73"/>
    </location>
</feature>
<feature type="transmembrane region" description="Helical" evidence="7">
    <location>
        <begin position="82"/>
        <end position="103"/>
    </location>
</feature>
<dbReference type="EMBL" id="BKZW01000002">
    <property type="protein sequence ID" value="GER90133.1"/>
    <property type="molecule type" value="Genomic_DNA"/>
</dbReference>
<organism evidence="9 10">
    <name type="scientific">Dictyobacter vulcani</name>
    <dbReference type="NCBI Taxonomy" id="2607529"/>
    <lineage>
        <taxon>Bacteria</taxon>
        <taxon>Bacillati</taxon>
        <taxon>Chloroflexota</taxon>
        <taxon>Ktedonobacteria</taxon>
        <taxon>Ktedonobacterales</taxon>
        <taxon>Dictyobacteraceae</taxon>
        <taxon>Dictyobacter</taxon>
    </lineage>
</organism>
<evidence type="ECO:0000256" key="6">
    <source>
        <dbReference type="ARBA" id="ARBA00023136"/>
    </source>
</evidence>
<evidence type="ECO:0000313" key="9">
    <source>
        <dbReference type="EMBL" id="GER90133.1"/>
    </source>
</evidence>
<dbReference type="SUPFAM" id="SSF103473">
    <property type="entry name" value="MFS general substrate transporter"/>
    <property type="match status" value="1"/>
</dbReference>
<feature type="transmembrane region" description="Helical" evidence="7">
    <location>
        <begin position="311"/>
        <end position="329"/>
    </location>
</feature>
<evidence type="ECO:0000256" key="5">
    <source>
        <dbReference type="ARBA" id="ARBA00022989"/>
    </source>
</evidence>
<keyword evidence="10" id="KW-1185">Reference proteome</keyword>
<keyword evidence="4 7" id="KW-0812">Transmembrane</keyword>
<dbReference type="InterPro" id="IPR011701">
    <property type="entry name" value="MFS"/>
</dbReference>
<reference evidence="9 10" key="1">
    <citation type="submission" date="2019-10" db="EMBL/GenBank/DDBJ databases">
        <title>Dictyobacter vulcani sp. nov., within the class Ktedonobacteria, isolated from soil of volcanic Mt. Zao.</title>
        <authorList>
            <person name="Zheng Y."/>
            <person name="Wang C.M."/>
            <person name="Sakai Y."/>
            <person name="Abe K."/>
            <person name="Yokota A."/>
            <person name="Yabe S."/>
        </authorList>
    </citation>
    <scope>NUCLEOTIDE SEQUENCE [LARGE SCALE GENOMIC DNA]</scope>
    <source>
        <strain evidence="9 10">W12</strain>
    </source>
</reference>
<dbReference type="GO" id="GO:0022857">
    <property type="term" value="F:transmembrane transporter activity"/>
    <property type="evidence" value="ECO:0007669"/>
    <property type="project" value="InterPro"/>
</dbReference>
<dbReference type="AlphaFoldDB" id="A0A5J4KR85"/>
<evidence type="ECO:0000256" key="1">
    <source>
        <dbReference type="ARBA" id="ARBA00004651"/>
    </source>
</evidence>
<name>A0A5J4KR85_9CHLR</name>
<evidence type="ECO:0000313" key="10">
    <source>
        <dbReference type="Proteomes" id="UP000326912"/>
    </source>
</evidence>
<dbReference type="Gene3D" id="1.20.1250.20">
    <property type="entry name" value="MFS general substrate transporter like domains"/>
    <property type="match status" value="2"/>
</dbReference>
<dbReference type="Proteomes" id="UP000326912">
    <property type="component" value="Unassembled WGS sequence"/>
</dbReference>
<feature type="transmembrane region" description="Helical" evidence="7">
    <location>
        <begin position="335"/>
        <end position="361"/>
    </location>
</feature>
<feature type="transmembrane region" description="Helical" evidence="7">
    <location>
        <begin position="518"/>
        <end position="539"/>
    </location>
</feature>
<feature type="transmembrane region" description="Helical" evidence="7">
    <location>
        <begin position="115"/>
        <end position="141"/>
    </location>
</feature>
<dbReference type="PANTHER" id="PTHR43266:SF2">
    <property type="entry name" value="MAJOR FACILITATOR SUPERFAMILY (MFS) PROFILE DOMAIN-CONTAINING PROTEIN"/>
    <property type="match status" value="1"/>
</dbReference>
<dbReference type="CDD" id="cd06173">
    <property type="entry name" value="MFS_MefA_like"/>
    <property type="match status" value="1"/>
</dbReference>
<accession>A0A5J4KR85</accession>
<feature type="domain" description="Major facilitator superfamily (MFS) profile" evidence="8">
    <location>
        <begin position="10"/>
        <end position="440"/>
    </location>
</feature>
<sequence>MPQRLLINRNYAFMWVGMATSRLGNVVFDIALLLWVATTLARNAPWAAFAVGALTFIPQVVALLMGTVAGVFVDRWDKRRTLLWMDGIRIFIVLALVFASGIFPLPFPSGSDAATFFQLGCAFLILVFLSCCDPFVNPALLILLYDIVAETELPRAFGRGQVLNNLGVIVGPPLAAGIFFTLGIQWCILINAVSFLISFICFYMIRPEKSEQEQKEEKAQEKTKEKSAGFLREMIDGLRFVGGNGVLIAVGVSLSFIALGAGGLNALNLFFATNNLHVVPNIYVYIDVLYGVGAILGALFVGPWIQKRLGILRGFWLPGIVTGTLLLIYSRLDNVYAAFVVLFFVGMSQATFYISFGPLLLKVTPRKLIGRANAVIGQLSTFSGMISIGLASLLVTAPLHNKHLEVLGTTFGPIDTIFLIVGLLALTSGLQAMVTLNDYKLVEQKSAEPVATEATETKIEEPIALNVEQEAEELAALAIVEEEKATEKPATEQTEEANQPLVEHIGGTGWFSSGRKQALVCVLGLLVCLLFLVPVAIWAPSSTAASVTITGGQPANGQPISNMKCAPDVATKQQIRTHLTLYVDGKLAAIPRGIGIVSPSQPGVSALASNGKLYCLYPLHVFEDDNIIHADLPDTRTYTLGQFFSVWGQPLSQTQVTSYHADTNRPISFVIFDGNGQKSTYTGDPATIPLKEHQTIVILYNSPDIHPTAFTDWNGL</sequence>
<dbReference type="Pfam" id="PF07690">
    <property type="entry name" value="MFS_1"/>
    <property type="match status" value="1"/>
</dbReference>
<feature type="transmembrane region" description="Helical" evidence="7">
    <location>
        <begin position="12"/>
        <end position="37"/>
    </location>
</feature>
<comment type="subcellular location">
    <subcellularLocation>
        <location evidence="1">Cell membrane</location>
        <topology evidence="1">Multi-pass membrane protein</topology>
    </subcellularLocation>
</comment>
<dbReference type="PANTHER" id="PTHR43266">
    <property type="entry name" value="MACROLIDE-EFFLUX PROTEIN"/>
    <property type="match status" value="1"/>
</dbReference>